<dbReference type="Proteomes" id="UP000578352">
    <property type="component" value="Unassembled WGS sequence"/>
</dbReference>
<feature type="region of interest" description="Disordered" evidence="1">
    <location>
        <begin position="1"/>
        <end position="22"/>
    </location>
</feature>
<organism evidence="2 3">
    <name type="scientific">Leifsonia shinshuensis</name>
    <dbReference type="NCBI Taxonomy" id="150026"/>
    <lineage>
        <taxon>Bacteria</taxon>
        <taxon>Bacillati</taxon>
        <taxon>Actinomycetota</taxon>
        <taxon>Actinomycetes</taxon>
        <taxon>Micrococcales</taxon>
        <taxon>Microbacteriaceae</taxon>
        <taxon>Leifsonia</taxon>
    </lineage>
</organism>
<protein>
    <submittedName>
        <fullName evidence="2">Uncharacterized protein</fullName>
    </submittedName>
</protein>
<comment type="caution">
    <text evidence="2">The sequence shown here is derived from an EMBL/GenBank/DDBJ whole genome shotgun (WGS) entry which is preliminary data.</text>
</comment>
<evidence type="ECO:0000313" key="2">
    <source>
        <dbReference type="EMBL" id="NYJ25587.1"/>
    </source>
</evidence>
<sequence>MRAGGAAGKRRRTDAATKGAGHRSAPFVIGRYRVMPWRIQVWAAQSRL</sequence>
<evidence type="ECO:0000256" key="1">
    <source>
        <dbReference type="SAM" id="MobiDB-lite"/>
    </source>
</evidence>
<dbReference type="EMBL" id="JACCFL010000001">
    <property type="protein sequence ID" value="NYJ25587.1"/>
    <property type="molecule type" value="Genomic_DNA"/>
</dbReference>
<name>A0A853CYC3_9MICO</name>
<gene>
    <name evidence="2" type="ORF">HNR13_003874</name>
</gene>
<reference evidence="2 3" key="1">
    <citation type="submission" date="2020-07" db="EMBL/GenBank/DDBJ databases">
        <title>Sequencing the genomes of 1000 actinobacteria strains.</title>
        <authorList>
            <person name="Klenk H.-P."/>
        </authorList>
    </citation>
    <scope>NUCLEOTIDE SEQUENCE [LARGE SCALE GENOMIC DNA]</scope>
    <source>
        <strain evidence="2 3">DSM 15165</strain>
    </source>
</reference>
<accession>A0A853CYC3</accession>
<dbReference type="AlphaFoldDB" id="A0A853CYC3"/>
<evidence type="ECO:0000313" key="3">
    <source>
        <dbReference type="Proteomes" id="UP000578352"/>
    </source>
</evidence>
<proteinExistence type="predicted"/>